<sequence length="124" mass="13756">MLYIIHDERVQCAVMDPCPIDPASWDRGTILRFDTLVFPLPDSIEHTLLTSMSGVVWHLEILGRTRKRGTGDPDTRIAAKVLRRLQADEDMLVMIRDFCRALPLAAPVHAAHAPHAAQATAHAA</sequence>
<protein>
    <submittedName>
        <fullName evidence="1">Uncharacterized protein</fullName>
    </submittedName>
</protein>
<comment type="caution">
    <text evidence="1">The sequence shown here is derived from an EMBL/GenBank/DDBJ whole genome shotgun (WGS) entry which is preliminary data.</text>
</comment>
<proteinExistence type="predicted"/>
<evidence type="ECO:0000313" key="1">
    <source>
        <dbReference type="EMBL" id="MCW1887847.1"/>
    </source>
</evidence>
<organism evidence="1 2">
    <name type="scientific">Luteolibacter flavescens</name>
    <dbReference type="NCBI Taxonomy" id="1859460"/>
    <lineage>
        <taxon>Bacteria</taxon>
        <taxon>Pseudomonadati</taxon>
        <taxon>Verrucomicrobiota</taxon>
        <taxon>Verrucomicrobiia</taxon>
        <taxon>Verrucomicrobiales</taxon>
        <taxon>Verrucomicrobiaceae</taxon>
        <taxon>Luteolibacter</taxon>
    </lineage>
</organism>
<evidence type="ECO:0000313" key="2">
    <source>
        <dbReference type="Proteomes" id="UP001207930"/>
    </source>
</evidence>
<dbReference type="Proteomes" id="UP001207930">
    <property type="component" value="Unassembled WGS sequence"/>
</dbReference>
<dbReference type="EMBL" id="JAPDDS010000026">
    <property type="protein sequence ID" value="MCW1887847.1"/>
    <property type="molecule type" value="Genomic_DNA"/>
</dbReference>
<name>A0ABT3FW94_9BACT</name>
<keyword evidence="2" id="KW-1185">Reference proteome</keyword>
<gene>
    <name evidence="1" type="ORF">OKA04_24120</name>
</gene>
<accession>A0ABT3FW94</accession>
<dbReference type="RefSeq" id="WP_264503803.1">
    <property type="nucleotide sequence ID" value="NZ_JAPDDS010000026.1"/>
</dbReference>
<reference evidence="1 2" key="1">
    <citation type="submission" date="2022-10" db="EMBL/GenBank/DDBJ databases">
        <title>Luteolibacter flavescens strain MCCC 1K03193, whole genome shotgun sequencing project.</title>
        <authorList>
            <person name="Zhao G."/>
            <person name="Shen L."/>
        </authorList>
    </citation>
    <scope>NUCLEOTIDE SEQUENCE [LARGE SCALE GENOMIC DNA]</scope>
    <source>
        <strain evidence="1 2">MCCC 1K03193</strain>
    </source>
</reference>